<dbReference type="Pfam" id="PF00225">
    <property type="entry name" value="Kinesin"/>
    <property type="match status" value="1"/>
</dbReference>
<evidence type="ECO:0000256" key="7">
    <source>
        <dbReference type="ARBA" id="ARBA00023212"/>
    </source>
</evidence>
<dbReference type="GO" id="GO:0005524">
    <property type="term" value="F:ATP binding"/>
    <property type="evidence" value="ECO:0007669"/>
    <property type="project" value="UniProtKB-UniRule"/>
</dbReference>
<keyword evidence="6 8" id="KW-0505">Motor protein</keyword>
<dbReference type="AlphaFoldDB" id="A0A1Y1K0W6"/>
<feature type="binding site" evidence="8">
    <location>
        <begin position="193"/>
        <end position="200"/>
    </location>
    <ligand>
        <name>ATP</name>
        <dbReference type="ChEBI" id="CHEBI:30616"/>
    </ligand>
</feature>
<comment type="subcellular location">
    <subcellularLocation>
        <location evidence="1">Cytoplasm</location>
        <location evidence="1">Cytoskeleton</location>
    </subcellularLocation>
</comment>
<keyword evidence="7" id="KW-0206">Cytoskeleton</keyword>
<dbReference type="EMBL" id="GEZM01099418">
    <property type="protein sequence ID" value="JAV53322.1"/>
    <property type="molecule type" value="Transcribed_RNA"/>
</dbReference>
<name>A0A1Y1K0W6_PHOPY</name>
<dbReference type="GO" id="GO:0008017">
    <property type="term" value="F:microtubule binding"/>
    <property type="evidence" value="ECO:0007669"/>
    <property type="project" value="InterPro"/>
</dbReference>
<dbReference type="InterPro" id="IPR001752">
    <property type="entry name" value="Kinesin_motor_dom"/>
</dbReference>
<dbReference type="InterPro" id="IPR027640">
    <property type="entry name" value="Kinesin-like_fam"/>
</dbReference>
<accession>A0A1Y1K0W6</accession>
<dbReference type="SUPFAM" id="SSF52540">
    <property type="entry name" value="P-loop containing nucleoside triphosphate hydrolases"/>
    <property type="match status" value="1"/>
</dbReference>
<reference evidence="11" key="1">
    <citation type="journal article" date="2016" name="Sci. Rep.">
        <title>Molecular characterization of firefly nuptial gifts: a multi-omics approach sheds light on postcopulatory sexual selection.</title>
        <authorList>
            <person name="Al-Wathiqui N."/>
            <person name="Fallon T.R."/>
            <person name="South A."/>
            <person name="Weng J.K."/>
            <person name="Lewis S.M."/>
        </authorList>
    </citation>
    <scope>NUCLEOTIDE SEQUENCE</scope>
</reference>
<dbReference type="GO" id="GO:0003777">
    <property type="term" value="F:microtubule motor activity"/>
    <property type="evidence" value="ECO:0007669"/>
    <property type="project" value="InterPro"/>
</dbReference>
<evidence type="ECO:0000256" key="9">
    <source>
        <dbReference type="SAM" id="MobiDB-lite"/>
    </source>
</evidence>
<sequence length="250" mass="27551">MMVIRGGKGTPPNSRGNSPLRETFRKNARASLDKSQTFRSPNRRVPQANGTERRAVRSRGNSPGNQENGVAYLSSRGSETGSIERLDDTGHSHRIISGYNQVEDNINVVVRVRPLNHKEVKARDISVIQFPGNGQILVEHLPNGGSAHKSKLFSYNVVFEPAATQEDVLQFSGIKRLIEMAVEGFRCTAFCYGQTGSGKTHTLTGPPKLVRPPMSISDLHTIIFSSTRRSPLTVTLTGWCLDRLCTYSNC</sequence>
<feature type="domain" description="Kinesin motor" evidence="10">
    <location>
        <begin position="105"/>
        <end position="250"/>
    </location>
</feature>
<dbReference type="PANTHER" id="PTHR47968:SF36">
    <property type="entry name" value="KINESIN HEAVY CHAIN ISOFORM X1"/>
    <property type="match status" value="1"/>
</dbReference>
<organism evidence="11">
    <name type="scientific">Photinus pyralis</name>
    <name type="common">Common eastern firefly</name>
    <name type="synonym">Lampyris pyralis</name>
    <dbReference type="NCBI Taxonomy" id="7054"/>
    <lineage>
        <taxon>Eukaryota</taxon>
        <taxon>Metazoa</taxon>
        <taxon>Ecdysozoa</taxon>
        <taxon>Arthropoda</taxon>
        <taxon>Hexapoda</taxon>
        <taxon>Insecta</taxon>
        <taxon>Pterygota</taxon>
        <taxon>Neoptera</taxon>
        <taxon>Endopterygota</taxon>
        <taxon>Coleoptera</taxon>
        <taxon>Polyphaga</taxon>
        <taxon>Elateriformia</taxon>
        <taxon>Elateroidea</taxon>
        <taxon>Lampyridae</taxon>
        <taxon>Lampyrinae</taxon>
        <taxon>Photinus</taxon>
    </lineage>
</organism>
<proteinExistence type="inferred from homology"/>
<keyword evidence="5" id="KW-0175">Coiled coil</keyword>
<dbReference type="PANTHER" id="PTHR47968">
    <property type="entry name" value="CENTROMERE PROTEIN E"/>
    <property type="match status" value="1"/>
</dbReference>
<dbReference type="SMART" id="SM00129">
    <property type="entry name" value="KISc"/>
    <property type="match status" value="1"/>
</dbReference>
<evidence type="ECO:0000256" key="6">
    <source>
        <dbReference type="ARBA" id="ARBA00023175"/>
    </source>
</evidence>
<dbReference type="PROSITE" id="PS50067">
    <property type="entry name" value="KINESIN_MOTOR_2"/>
    <property type="match status" value="1"/>
</dbReference>
<evidence type="ECO:0000259" key="10">
    <source>
        <dbReference type="PROSITE" id="PS50067"/>
    </source>
</evidence>
<evidence type="ECO:0000256" key="5">
    <source>
        <dbReference type="ARBA" id="ARBA00023054"/>
    </source>
</evidence>
<dbReference type="GO" id="GO:0007018">
    <property type="term" value="P:microtubule-based movement"/>
    <property type="evidence" value="ECO:0007669"/>
    <property type="project" value="InterPro"/>
</dbReference>
<dbReference type="GO" id="GO:0005874">
    <property type="term" value="C:microtubule"/>
    <property type="evidence" value="ECO:0007669"/>
    <property type="project" value="UniProtKB-KW"/>
</dbReference>
<feature type="compositionally biased region" description="Polar residues" evidence="9">
    <location>
        <begin position="59"/>
        <end position="68"/>
    </location>
</feature>
<dbReference type="EMBL" id="GEZM01099410">
    <property type="protein sequence ID" value="JAV53335.1"/>
    <property type="molecule type" value="Transcribed_RNA"/>
</dbReference>
<evidence type="ECO:0000256" key="4">
    <source>
        <dbReference type="ARBA" id="ARBA00022840"/>
    </source>
</evidence>
<evidence type="ECO:0000256" key="8">
    <source>
        <dbReference type="PROSITE-ProRule" id="PRU00283"/>
    </source>
</evidence>
<comment type="similarity">
    <text evidence="8">Belongs to the TRAFAC class myosin-kinesin ATPase superfamily. Kinesin family.</text>
</comment>
<evidence type="ECO:0000256" key="3">
    <source>
        <dbReference type="ARBA" id="ARBA00022741"/>
    </source>
</evidence>
<keyword evidence="2" id="KW-0493">Microtubule</keyword>
<keyword evidence="7" id="KW-0963">Cytoplasm</keyword>
<feature type="region of interest" description="Disordered" evidence="9">
    <location>
        <begin position="1"/>
        <end position="81"/>
    </location>
</feature>
<protein>
    <recommendedName>
        <fullName evidence="10">Kinesin motor domain-containing protein</fullName>
    </recommendedName>
</protein>
<keyword evidence="3 8" id="KW-0547">Nucleotide-binding</keyword>
<dbReference type="InterPro" id="IPR027417">
    <property type="entry name" value="P-loop_NTPase"/>
</dbReference>
<evidence type="ECO:0000313" key="11">
    <source>
        <dbReference type="EMBL" id="JAV53335.1"/>
    </source>
</evidence>
<evidence type="ECO:0000256" key="1">
    <source>
        <dbReference type="ARBA" id="ARBA00004245"/>
    </source>
</evidence>
<keyword evidence="4 8" id="KW-0067">ATP-binding</keyword>
<evidence type="ECO:0000256" key="2">
    <source>
        <dbReference type="ARBA" id="ARBA00022701"/>
    </source>
</evidence>
<dbReference type="InterPro" id="IPR036961">
    <property type="entry name" value="Kinesin_motor_dom_sf"/>
</dbReference>
<dbReference type="Gene3D" id="3.40.850.10">
    <property type="entry name" value="Kinesin motor domain"/>
    <property type="match status" value="1"/>
</dbReference>